<name>A0A0F9PFK4_9ZZZZ</name>
<accession>A0A0F9PFK4</accession>
<dbReference type="EMBL" id="LAZR01005456">
    <property type="protein sequence ID" value="KKM99800.1"/>
    <property type="molecule type" value="Genomic_DNA"/>
</dbReference>
<protein>
    <submittedName>
        <fullName evidence="1">Uncharacterized protein</fullName>
    </submittedName>
</protein>
<organism evidence="1">
    <name type="scientific">marine sediment metagenome</name>
    <dbReference type="NCBI Taxonomy" id="412755"/>
    <lineage>
        <taxon>unclassified sequences</taxon>
        <taxon>metagenomes</taxon>
        <taxon>ecological metagenomes</taxon>
    </lineage>
</organism>
<proteinExistence type="predicted"/>
<gene>
    <name evidence="1" type="ORF">LCGC14_1144170</name>
</gene>
<dbReference type="AlphaFoldDB" id="A0A0F9PFK4"/>
<reference evidence="1" key="1">
    <citation type="journal article" date="2015" name="Nature">
        <title>Complex archaea that bridge the gap between prokaryotes and eukaryotes.</title>
        <authorList>
            <person name="Spang A."/>
            <person name="Saw J.H."/>
            <person name="Jorgensen S.L."/>
            <person name="Zaremba-Niedzwiedzka K."/>
            <person name="Martijn J."/>
            <person name="Lind A.E."/>
            <person name="van Eijk R."/>
            <person name="Schleper C."/>
            <person name="Guy L."/>
            <person name="Ettema T.J."/>
        </authorList>
    </citation>
    <scope>NUCLEOTIDE SEQUENCE</scope>
</reference>
<evidence type="ECO:0000313" key="1">
    <source>
        <dbReference type="EMBL" id="KKM99800.1"/>
    </source>
</evidence>
<sequence>MKKVAEHTCHYCEQERKLEVIEKYPCGARLVLDSMIGVCCSCKIRWVMWGAKPVLRGKNEPDRECDNDKTL</sequence>
<comment type="caution">
    <text evidence="1">The sequence shown here is derived from an EMBL/GenBank/DDBJ whole genome shotgun (WGS) entry which is preliminary data.</text>
</comment>